<evidence type="ECO:0000313" key="4">
    <source>
        <dbReference type="Proteomes" id="UP000235965"/>
    </source>
</evidence>
<dbReference type="SUPFAM" id="SSF52540">
    <property type="entry name" value="P-loop containing nucleoside triphosphate hydrolases"/>
    <property type="match status" value="1"/>
</dbReference>
<feature type="compositionally biased region" description="Basic and acidic residues" evidence="1">
    <location>
        <begin position="15"/>
        <end position="33"/>
    </location>
</feature>
<dbReference type="STRING" id="105785.A0A2J7PMM7"/>
<comment type="caution">
    <text evidence="3">The sequence shown here is derived from an EMBL/GenBank/DDBJ whole genome shotgun (WGS) entry which is preliminary data.</text>
</comment>
<evidence type="ECO:0008006" key="5">
    <source>
        <dbReference type="Google" id="ProtNLM"/>
    </source>
</evidence>
<feature type="transmembrane region" description="Helical" evidence="2">
    <location>
        <begin position="269"/>
        <end position="292"/>
    </location>
</feature>
<keyword evidence="4" id="KW-1185">Reference proteome</keyword>
<dbReference type="Proteomes" id="UP000235965">
    <property type="component" value="Unassembled WGS sequence"/>
</dbReference>
<gene>
    <name evidence="3" type="ORF">B7P43_G14401</name>
</gene>
<feature type="region of interest" description="Disordered" evidence="1">
    <location>
        <begin position="117"/>
        <end position="145"/>
    </location>
</feature>
<dbReference type="InterPro" id="IPR052267">
    <property type="entry name" value="N-DRC_Component"/>
</dbReference>
<proteinExistence type="predicted"/>
<feature type="compositionally biased region" description="Basic residues" evidence="1">
    <location>
        <begin position="118"/>
        <end position="140"/>
    </location>
</feature>
<keyword evidence="2" id="KW-1133">Transmembrane helix</keyword>
<name>A0A2J7PMM7_9NEOP</name>
<dbReference type="Gene3D" id="3.40.50.300">
    <property type="entry name" value="P-loop containing nucleotide triphosphate hydrolases"/>
    <property type="match status" value="1"/>
</dbReference>
<organism evidence="3 4">
    <name type="scientific">Cryptotermes secundus</name>
    <dbReference type="NCBI Taxonomy" id="105785"/>
    <lineage>
        <taxon>Eukaryota</taxon>
        <taxon>Metazoa</taxon>
        <taxon>Ecdysozoa</taxon>
        <taxon>Arthropoda</taxon>
        <taxon>Hexapoda</taxon>
        <taxon>Insecta</taxon>
        <taxon>Pterygota</taxon>
        <taxon>Neoptera</taxon>
        <taxon>Polyneoptera</taxon>
        <taxon>Dictyoptera</taxon>
        <taxon>Blattodea</taxon>
        <taxon>Blattoidea</taxon>
        <taxon>Termitoidae</taxon>
        <taxon>Kalotermitidae</taxon>
        <taxon>Cryptotermitinae</taxon>
        <taxon>Cryptotermes</taxon>
    </lineage>
</organism>
<keyword evidence="2" id="KW-0472">Membrane</keyword>
<dbReference type="AlphaFoldDB" id="A0A2J7PMM7"/>
<dbReference type="PANTHER" id="PTHR14690:SF0">
    <property type="entry name" value="IQ MOTIF CONTAINING WITH AAA DOMAIN 1"/>
    <property type="match status" value="1"/>
</dbReference>
<evidence type="ECO:0000256" key="2">
    <source>
        <dbReference type="SAM" id="Phobius"/>
    </source>
</evidence>
<protein>
    <recommendedName>
        <fullName evidence="5">ATPase AAA-type core domain-containing protein</fullName>
    </recommendedName>
</protein>
<evidence type="ECO:0000256" key="1">
    <source>
        <dbReference type="SAM" id="MobiDB-lite"/>
    </source>
</evidence>
<sequence length="294" mass="33205">MNISVIMLYYREGKGRKEKGKKDKEEGKKKKDMEEDDPGFKMQPSNFLGDLQAASTEYEEVWHNREESQNPWQHADIEMIREQKMAEVEAELRREVDQLLRGELEVLQAALARDLASKGKKARKASKKKGRSGKKSKKKKEKDLTPDRTLESLFEELVTNGIIRKYPEVRLSEFRGERSYATHDLRKQGKDPLPSLGDIRQVILEYCILPLGSKTVHQMAPLVKSVLLAGSHGSGKDMLVHAVCTETGSVLFDLSPANITGKYPGKSGLIMLVSYLIGNGFINILFSMLYSLGY</sequence>
<keyword evidence="2" id="KW-0812">Transmembrane</keyword>
<feature type="region of interest" description="Disordered" evidence="1">
    <location>
        <begin position="15"/>
        <end position="46"/>
    </location>
</feature>
<reference evidence="3 4" key="1">
    <citation type="submission" date="2017-12" db="EMBL/GenBank/DDBJ databases">
        <title>Hemimetabolous genomes reveal molecular basis of termite eusociality.</title>
        <authorList>
            <person name="Harrison M.C."/>
            <person name="Jongepier E."/>
            <person name="Robertson H.M."/>
            <person name="Arning N."/>
            <person name="Bitard-Feildel T."/>
            <person name="Chao H."/>
            <person name="Childers C.P."/>
            <person name="Dinh H."/>
            <person name="Doddapaneni H."/>
            <person name="Dugan S."/>
            <person name="Gowin J."/>
            <person name="Greiner C."/>
            <person name="Han Y."/>
            <person name="Hu H."/>
            <person name="Hughes D.S.T."/>
            <person name="Huylmans A.-K."/>
            <person name="Kemena C."/>
            <person name="Kremer L.P.M."/>
            <person name="Lee S.L."/>
            <person name="Lopez-Ezquerra A."/>
            <person name="Mallet L."/>
            <person name="Monroy-Kuhn J.M."/>
            <person name="Moser A."/>
            <person name="Murali S.C."/>
            <person name="Muzny D.M."/>
            <person name="Otani S."/>
            <person name="Piulachs M.-D."/>
            <person name="Poelchau M."/>
            <person name="Qu J."/>
            <person name="Schaub F."/>
            <person name="Wada-Katsumata A."/>
            <person name="Worley K.C."/>
            <person name="Xie Q."/>
            <person name="Ylla G."/>
            <person name="Poulsen M."/>
            <person name="Gibbs R.A."/>
            <person name="Schal C."/>
            <person name="Richards S."/>
            <person name="Belles X."/>
            <person name="Korb J."/>
            <person name="Bornberg-Bauer E."/>
        </authorList>
    </citation>
    <scope>NUCLEOTIDE SEQUENCE [LARGE SCALE GENOMIC DNA]</scope>
    <source>
        <tissue evidence="3">Whole body</tissue>
    </source>
</reference>
<dbReference type="PANTHER" id="PTHR14690">
    <property type="entry name" value="IQ MOTIF CONTAINING WITH AAA DOMAIN 1"/>
    <property type="match status" value="1"/>
</dbReference>
<dbReference type="EMBL" id="NEVH01023972">
    <property type="protein sequence ID" value="PNF17594.1"/>
    <property type="molecule type" value="Genomic_DNA"/>
</dbReference>
<dbReference type="InParanoid" id="A0A2J7PMM7"/>
<dbReference type="InterPro" id="IPR027417">
    <property type="entry name" value="P-loop_NTPase"/>
</dbReference>
<dbReference type="OrthoDB" id="3046016at2759"/>
<evidence type="ECO:0000313" key="3">
    <source>
        <dbReference type="EMBL" id="PNF17594.1"/>
    </source>
</evidence>
<accession>A0A2J7PMM7</accession>